<dbReference type="WBParaSite" id="Hba_01579">
    <property type="protein sequence ID" value="Hba_01579"/>
    <property type="gene ID" value="Hba_01579"/>
</dbReference>
<sequence>MWRRIKDIEFERIRIFCNCAGTIDSEKFIEIDKLSNSLVVNTV</sequence>
<keyword evidence="1" id="KW-1185">Reference proteome</keyword>
<dbReference type="Proteomes" id="UP000095283">
    <property type="component" value="Unplaced"/>
</dbReference>
<protein>
    <submittedName>
        <fullName evidence="2">Hydrogenase iron-sulfur subunit</fullName>
    </submittedName>
</protein>
<accession>A0A1I7WA90</accession>
<evidence type="ECO:0000313" key="1">
    <source>
        <dbReference type="Proteomes" id="UP000095283"/>
    </source>
</evidence>
<proteinExistence type="predicted"/>
<name>A0A1I7WA90_HETBA</name>
<dbReference type="AlphaFoldDB" id="A0A1I7WA90"/>
<evidence type="ECO:0000313" key="2">
    <source>
        <dbReference type="WBParaSite" id="Hba_01579"/>
    </source>
</evidence>
<organism evidence="1 2">
    <name type="scientific">Heterorhabditis bacteriophora</name>
    <name type="common">Entomopathogenic nematode worm</name>
    <dbReference type="NCBI Taxonomy" id="37862"/>
    <lineage>
        <taxon>Eukaryota</taxon>
        <taxon>Metazoa</taxon>
        <taxon>Ecdysozoa</taxon>
        <taxon>Nematoda</taxon>
        <taxon>Chromadorea</taxon>
        <taxon>Rhabditida</taxon>
        <taxon>Rhabditina</taxon>
        <taxon>Rhabditomorpha</taxon>
        <taxon>Strongyloidea</taxon>
        <taxon>Heterorhabditidae</taxon>
        <taxon>Heterorhabditis</taxon>
    </lineage>
</organism>
<reference evidence="2" key="1">
    <citation type="submission" date="2016-11" db="UniProtKB">
        <authorList>
            <consortium name="WormBaseParasite"/>
        </authorList>
    </citation>
    <scope>IDENTIFICATION</scope>
</reference>